<evidence type="ECO:0000313" key="2">
    <source>
        <dbReference type="Proteomes" id="UP000824533"/>
    </source>
</evidence>
<protein>
    <submittedName>
        <fullName evidence="1">Uncharacterized protein</fullName>
    </submittedName>
</protein>
<name>A0ACC1D598_9NEOP</name>
<reference evidence="1 2" key="1">
    <citation type="journal article" date="2021" name="Front. Genet.">
        <title>Chromosome-Level Genome Assembly Reveals Significant Gene Expansion in the Toll and IMD Signaling Pathways of Dendrolimus kikuchii.</title>
        <authorList>
            <person name="Zhou J."/>
            <person name="Wu P."/>
            <person name="Xiong Z."/>
            <person name="Liu N."/>
            <person name="Zhao N."/>
            <person name="Ji M."/>
            <person name="Qiu Y."/>
            <person name="Yang B."/>
        </authorList>
    </citation>
    <scope>NUCLEOTIDE SEQUENCE [LARGE SCALE GENOMIC DNA]</scope>
    <source>
        <strain evidence="1">Ann1</strain>
    </source>
</reference>
<sequence length="142" mass="15923">MRTYILLTWALGICLISVIAWNPHCDRGLLIRDEIYRHLTSLPQWYLYPHEIEQIKSYEACQNTRYSTESDPTTSNTTPIITTPTDAPEHTSASWPQAVSTSTIATTMLTNTKETKNTFASDANSTKETIGPSDTEKDIPQG</sequence>
<organism evidence="1 2">
    <name type="scientific">Dendrolimus kikuchii</name>
    <dbReference type="NCBI Taxonomy" id="765133"/>
    <lineage>
        <taxon>Eukaryota</taxon>
        <taxon>Metazoa</taxon>
        <taxon>Ecdysozoa</taxon>
        <taxon>Arthropoda</taxon>
        <taxon>Hexapoda</taxon>
        <taxon>Insecta</taxon>
        <taxon>Pterygota</taxon>
        <taxon>Neoptera</taxon>
        <taxon>Endopterygota</taxon>
        <taxon>Lepidoptera</taxon>
        <taxon>Glossata</taxon>
        <taxon>Ditrysia</taxon>
        <taxon>Bombycoidea</taxon>
        <taxon>Lasiocampidae</taxon>
        <taxon>Dendrolimus</taxon>
    </lineage>
</organism>
<proteinExistence type="predicted"/>
<keyword evidence="2" id="KW-1185">Reference proteome</keyword>
<comment type="caution">
    <text evidence="1">The sequence shown here is derived from an EMBL/GenBank/DDBJ whole genome shotgun (WGS) entry which is preliminary data.</text>
</comment>
<gene>
    <name evidence="1" type="ORF">K1T71_005802</name>
</gene>
<dbReference type="EMBL" id="CM034395">
    <property type="protein sequence ID" value="KAJ0179027.1"/>
    <property type="molecule type" value="Genomic_DNA"/>
</dbReference>
<dbReference type="Proteomes" id="UP000824533">
    <property type="component" value="Linkage Group LG09"/>
</dbReference>
<accession>A0ACC1D598</accession>
<evidence type="ECO:0000313" key="1">
    <source>
        <dbReference type="EMBL" id="KAJ0179027.1"/>
    </source>
</evidence>